<dbReference type="PANTHER" id="PTHR11895">
    <property type="entry name" value="TRANSAMIDASE"/>
    <property type="match status" value="1"/>
</dbReference>
<proteinExistence type="inferred from homology"/>
<dbReference type="PATRIC" id="fig|1473.5.peg.1059"/>
<sequence>MKISEYINYDATALAEFIRKGETTPKELLKASLEQLESINPSLNAVVSERMDKALKELDRYIEGDRPFNGVPVLLKNTGQQLMGERTTSGSKLLKEHASTAKQDSHFVRAFRDAGFQFIGHTNTPEFGLKNITEPEIDGATRNPWNLEYSPGGSSGGSAAAIAAGIVPLAGASDGGGSIRIPASFTGLFGLKPTRGRTPVGPGVGRQWHGAAIDFVLSKTVRDSAAMLDVLQTTQPEAAFQAPLYLESYLETMYQTPHEQLRIAYSVTSPVGTPVSNDAKEAVLKTVRWLERQGCFVEERDPDIDGKELMRNYYLMNSGEIATLMMQLEKMIGRKVTSEDVEIETWLLHCAGQTVSAAEFSHSLASWDEAAEKMAHFHKVYDFYITPATAYVAPKVGELTWNEKGKKRLIDQMEAANAKEQQEVIYDMFLPSLTYTPFTQLANLTGQPAMSLPLHLTYEQLPLGVQVMANKGEEHRLLQLAYQLEQSDLWQGMQGNPYFDAR</sequence>
<evidence type="ECO:0000259" key="2">
    <source>
        <dbReference type="Pfam" id="PF01425"/>
    </source>
</evidence>
<dbReference type="InterPro" id="IPR023631">
    <property type="entry name" value="Amidase_dom"/>
</dbReference>
<dbReference type="RefSeq" id="WP_050351842.1">
    <property type="nucleotide sequence ID" value="NZ_BOSN01000006.1"/>
</dbReference>
<dbReference type="Proteomes" id="UP000036780">
    <property type="component" value="Unassembled WGS sequence"/>
</dbReference>
<dbReference type="EMBL" id="LGTO01000007">
    <property type="protein sequence ID" value="KNE19315.1"/>
    <property type="molecule type" value="Genomic_DNA"/>
</dbReference>
<evidence type="ECO:0000313" key="3">
    <source>
        <dbReference type="EMBL" id="KNE19315.1"/>
    </source>
</evidence>
<accession>A0A0L0QL12</accession>
<comment type="similarity">
    <text evidence="1">Belongs to the amidase family.</text>
</comment>
<organism evidence="3 4">
    <name type="scientific">Virgibacillus pantothenticus</name>
    <dbReference type="NCBI Taxonomy" id="1473"/>
    <lineage>
        <taxon>Bacteria</taxon>
        <taxon>Bacillati</taxon>
        <taxon>Bacillota</taxon>
        <taxon>Bacilli</taxon>
        <taxon>Bacillales</taxon>
        <taxon>Bacillaceae</taxon>
        <taxon>Virgibacillus</taxon>
    </lineage>
</organism>
<keyword evidence="4" id="KW-1185">Reference proteome</keyword>
<reference evidence="4" key="1">
    <citation type="submission" date="2015-07" db="EMBL/GenBank/DDBJ databases">
        <title>Fjat-10053 dsm26.</title>
        <authorList>
            <person name="Liu B."/>
            <person name="Wang J."/>
            <person name="Zhu Y."/>
            <person name="Liu G."/>
            <person name="Chen Q."/>
            <person name="Chen Z."/>
            <person name="Lan J."/>
            <person name="Che J."/>
            <person name="Ge C."/>
            <person name="Shi H."/>
            <person name="Pan Z."/>
            <person name="Liu X."/>
        </authorList>
    </citation>
    <scope>NUCLEOTIDE SEQUENCE [LARGE SCALE GENOMIC DNA]</scope>
    <source>
        <strain evidence="4">DSM 26</strain>
    </source>
</reference>
<keyword evidence="3" id="KW-0378">Hydrolase</keyword>
<comment type="caution">
    <text evidence="3">The sequence shown here is derived from an EMBL/GenBank/DDBJ whole genome shotgun (WGS) entry which is preliminary data.</text>
</comment>
<protein>
    <submittedName>
        <fullName evidence="3">Amidase</fullName>
        <ecNumber evidence="3">3.5.1.4</ecNumber>
    </submittedName>
</protein>
<dbReference type="PROSITE" id="PS00571">
    <property type="entry name" value="AMIDASES"/>
    <property type="match status" value="1"/>
</dbReference>
<evidence type="ECO:0000313" key="4">
    <source>
        <dbReference type="Proteomes" id="UP000036780"/>
    </source>
</evidence>
<feature type="domain" description="Amidase" evidence="2">
    <location>
        <begin position="27"/>
        <end position="478"/>
    </location>
</feature>
<dbReference type="Gene3D" id="3.90.1300.10">
    <property type="entry name" value="Amidase signature (AS) domain"/>
    <property type="match status" value="1"/>
</dbReference>
<gene>
    <name evidence="3" type="ORF">AFK71_12445</name>
</gene>
<evidence type="ECO:0000256" key="1">
    <source>
        <dbReference type="ARBA" id="ARBA00009199"/>
    </source>
</evidence>
<dbReference type="InterPro" id="IPR020556">
    <property type="entry name" value="Amidase_CS"/>
</dbReference>
<dbReference type="InterPro" id="IPR036928">
    <property type="entry name" value="AS_sf"/>
</dbReference>
<dbReference type="SUPFAM" id="SSF75304">
    <property type="entry name" value="Amidase signature (AS) enzymes"/>
    <property type="match status" value="1"/>
</dbReference>
<dbReference type="NCBIfam" id="NF005099">
    <property type="entry name" value="PRK06529.1"/>
    <property type="match status" value="1"/>
</dbReference>
<dbReference type="GeneID" id="66872407"/>
<dbReference type="AlphaFoldDB" id="A0A0L0QL12"/>
<dbReference type="PANTHER" id="PTHR11895:SF7">
    <property type="entry name" value="GLUTAMYL-TRNA(GLN) AMIDOTRANSFERASE SUBUNIT A, MITOCHONDRIAL"/>
    <property type="match status" value="1"/>
</dbReference>
<dbReference type="GO" id="GO:0004040">
    <property type="term" value="F:amidase activity"/>
    <property type="evidence" value="ECO:0007669"/>
    <property type="project" value="UniProtKB-EC"/>
</dbReference>
<dbReference type="OrthoDB" id="9811471at2"/>
<dbReference type="EC" id="3.5.1.4" evidence="3"/>
<name>A0A0L0QL12_VIRPA</name>
<dbReference type="Pfam" id="PF01425">
    <property type="entry name" value="Amidase"/>
    <property type="match status" value="1"/>
</dbReference>
<dbReference type="InterPro" id="IPR000120">
    <property type="entry name" value="Amidase"/>
</dbReference>